<dbReference type="CDD" id="cd11291">
    <property type="entry name" value="gelsolin_S6_like"/>
    <property type="match status" value="1"/>
</dbReference>
<evidence type="ECO:0000256" key="4">
    <source>
        <dbReference type="ARBA" id="ARBA00023203"/>
    </source>
</evidence>
<dbReference type="PANTHER" id="PTHR11977:SF57">
    <property type="entry name" value="VILLIN-LIKE PROTEIN QUAIL"/>
    <property type="match status" value="1"/>
</dbReference>
<dbReference type="GO" id="GO:0051014">
    <property type="term" value="P:actin filament severing"/>
    <property type="evidence" value="ECO:0007669"/>
    <property type="project" value="TreeGrafter"/>
</dbReference>
<dbReference type="OrthoDB" id="6375767at2759"/>
<dbReference type="SUPFAM" id="SSF47050">
    <property type="entry name" value="VHP, Villin headpiece domain"/>
    <property type="match status" value="1"/>
</dbReference>
<dbReference type="InterPro" id="IPR007123">
    <property type="entry name" value="Gelsolin-like_dom"/>
</dbReference>
<feature type="domain" description="HP" evidence="5">
    <location>
        <begin position="784"/>
        <end position="854"/>
    </location>
</feature>
<dbReference type="Pfam" id="PF00626">
    <property type="entry name" value="Gelsolin"/>
    <property type="match status" value="6"/>
</dbReference>
<dbReference type="InterPro" id="IPR029006">
    <property type="entry name" value="ADF-H/Gelsolin-like_dom_sf"/>
</dbReference>
<dbReference type="CDD" id="cd11290">
    <property type="entry name" value="gelsolin_S1_like"/>
    <property type="match status" value="1"/>
</dbReference>
<dbReference type="GO" id="GO:0051016">
    <property type="term" value="P:barbed-end actin filament capping"/>
    <property type="evidence" value="ECO:0007669"/>
    <property type="project" value="TreeGrafter"/>
</dbReference>
<organism evidence="6 7">
    <name type="scientific">Hypsibius exemplaris</name>
    <name type="common">Freshwater tardigrade</name>
    <dbReference type="NCBI Taxonomy" id="2072580"/>
    <lineage>
        <taxon>Eukaryota</taxon>
        <taxon>Metazoa</taxon>
        <taxon>Ecdysozoa</taxon>
        <taxon>Tardigrada</taxon>
        <taxon>Eutardigrada</taxon>
        <taxon>Parachela</taxon>
        <taxon>Hypsibioidea</taxon>
        <taxon>Hypsibiidae</taxon>
        <taxon>Hypsibius</taxon>
    </lineage>
</organism>
<dbReference type="Gene3D" id="3.40.20.10">
    <property type="entry name" value="Severin"/>
    <property type="match status" value="6"/>
</dbReference>
<dbReference type="InterPro" id="IPR036886">
    <property type="entry name" value="Villin_headpiece_dom_sf"/>
</dbReference>
<keyword evidence="3" id="KW-0677">Repeat</keyword>
<dbReference type="PRINTS" id="PR00597">
    <property type="entry name" value="GELSOLIN"/>
</dbReference>
<dbReference type="FunFam" id="3.40.20.10:FF:000001">
    <property type="entry name" value="Gelsolin"/>
    <property type="match status" value="1"/>
</dbReference>
<dbReference type="GO" id="GO:0005546">
    <property type="term" value="F:phosphatidylinositol-4,5-bisphosphate binding"/>
    <property type="evidence" value="ECO:0007669"/>
    <property type="project" value="TreeGrafter"/>
</dbReference>
<evidence type="ECO:0000313" key="7">
    <source>
        <dbReference type="Proteomes" id="UP000192578"/>
    </source>
</evidence>
<proteinExistence type="inferred from homology"/>
<dbReference type="InterPro" id="IPR007122">
    <property type="entry name" value="Villin/Gelsolin"/>
</dbReference>
<dbReference type="GO" id="GO:0051015">
    <property type="term" value="F:actin filament binding"/>
    <property type="evidence" value="ECO:0007669"/>
    <property type="project" value="InterPro"/>
</dbReference>
<dbReference type="FunFam" id="3.40.20.10:FF:000005">
    <property type="entry name" value="Gelsolin"/>
    <property type="match status" value="1"/>
</dbReference>
<accession>A0A1W0WVC0</accession>
<evidence type="ECO:0000256" key="3">
    <source>
        <dbReference type="ARBA" id="ARBA00022737"/>
    </source>
</evidence>
<evidence type="ECO:0000256" key="1">
    <source>
        <dbReference type="ARBA" id="ARBA00008418"/>
    </source>
</evidence>
<dbReference type="Pfam" id="PF02209">
    <property type="entry name" value="VHP"/>
    <property type="match status" value="1"/>
</dbReference>
<dbReference type="GO" id="GO:0005737">
    <property type="term" value="C:cytoplasm"/>
    <property type="evidence" value="ECO:0007669"/>
    <property type="project" value="TreeGrafter"/>
</dbReference>
<dbReference type="GO" id="GO:0008154">
    <property type="term" value="P:actin polymerization or depolymerization"/>
    <property type="evidence" value="ECO:0007669"/>
    <property type="project" value="TreeGrafter"/>
</dbReference>
<dbReference type="SMART" id="SM00262">
    <property type="entry name" value="GEL"/>
    <property type="match status" value="6"/>
</dbReference>
<dbReference type="PANTHER" id="PTHR11977">
    <property type="entry name" value="VILLIN"/>
    <property type="match status" value="1"/>
</dbReference>
<dbReference type="PROSITE" id="PS51089">
    <property type="entry name" value="HP"/>
    <property type="match status" value="1"/>
</dbReference>
<dbReference type="InterPro" id="IPR003128">
    <property type="entry name" value="Villin_headpiece"/>
</dbReference>
<evidence type="ECO:0000259" key="5">
    <source>
        <dbReference type="PROSITE" id="PS51089"/>
    </source>
</evidence>
<evidence type="ECO:0000256" key="2">
    <source>
        <dbReference type="ARBA" id="ARBA00022467"/>
    </source>
</evidence>
<dbReference type="CDD" id="cd11293">
    <property type="entry name" value="gelsolin_S4_like"/>
    <property type="match status" value="1"/>
</dbReference>
<dbReference type="EMBL" id="MTYJ01000042">
    <property type="protein sequence ID" value="OQV19146.1"/>
    <property type="molecule type" value="Genomic_DNA"/>
</dbReference>
<keyword evidence="7" id="KW-1185">Reference proteome</keyword>
<dbReference type="CDD" id="cd11292">
    <property type="entry name" value="gelsolin_S3_like"/>
    <property type="match status" value="1"/>
</dbReference>
<comment type="caution">
    <text evidence="6">The sequence shown here is derived from an EMBL/GenBank/DDBJ whole genome shotgun (WGS) entry which is preliminary data.</text>
</comment>
<dbReference type="Proteomes" id="UP000192578">
    <property type="component" value="Unassembled WGS sequence"/>
</dbReference>
<dbReference type="SMART" id="SM00153">
    <property type="entry name" value="VHP"/>
    <property type="match status" value="1"/>
</dbReference>
<dbReference type="AlphaFoldDB" id="A0A1W0WVC0"/>
<gene>
    <name evidence="6" type="ORF">BV898_06786</name>
</gene>
<dbReference type="SUPFAM" id="SSF55753">
    <property type="entry name" value="Actin depolymerizing proteins"/>
    <property type="match status" value="6"/>
</dbReference>
<name>A0A1W0WVC0_HYPEX</name>
<sequence>MSPPLPGSRTNSPAAVIDPAFRAITKGTSAFLIWRIEKLQVVPVPKEQYGSFYNGDSYVIYSATDRSDTPGVNVKVHELRGQADLRVHFWLGENTSQDEAGVAAIKTIELDDLLGGSPIQHREVQESESERFRSYFASGIRYLEGGVASGLNTFDGAFKPKLPPSPYTAASVDLSAREMREISWQSMNEGDVFVLDTGAIIFVWNGKQANKYEKVQGSKIAQKLRTEHGGGNVVVVDDGAEDKLPADELKVFEDHLSLGKKQLATLSRADSNDDTLHEKVAVEKLKLYRCSDADGAFKVLEVKTGPLVQADLDSKDSFIVDNHASGIWVWIGKKATTNERTEALRNAQGFISKKGYPKGTPIVRVIDGGEPVEFKGLFQTWTDRDQITGPTGKAYSNNRIAQTVQTKFDAVTLHENRALAAQSQMVDDGTGKRDIWRVENFDLVPLDVKSYGYFYGGDCYVILYTYKSGTSERHIIYYWLGRKSTQDEQGTAALKTVEMDNKLGGGPVQVRVVQGKEPPHFMAMFGGQMVIFEGGKASGFANANQEDKQEKKESHLLHIRGTSRYDTKAVEVPKKASSLNSNDVFALTTKNAVYLWSGKGSTGDEREAAKRIASSSARDPVIVFEGSEKPDFWEAIGGKEPYSSEKRLQEAAPDRTPRLFHCSNASGRFNVEELIDFNQDDLVPDDVLLLDSGDALFLWIGNGANAEERKKADDMAQEYLQTDPKGRDDSTPIIKIAQGYEPPNFTGFFGVWDQEMWAQRESGDGLGKLPPKVGKNRLSSQTSINGQAKYPLSVLRNNWSSTEAPDLPDGVDPSSREAYLLDSEFQEVFKMTYSEFSVLPAWKKAALKKSAGLF</sequence>
<dbReference type="Gene3D" id="1.10.950.10">
    <property type="entry name" value="Villin headpiece domain"/>
    <property type="match status" value="1"/>
</dbReference>
<reference evidence="7" key="1">
    <citation type="submission" date="2017-01" db="EMBL/GenBank/DDBJ databases">
        <title>Comparative genomics of anhydrobiosis in the tardigrade Hypsibius dujardini.</title>
        <authorList>
            <person name="Yoshida Y."/>
            <person name="Koutsovoulos G."/>
            <person name="Laetsch D."/>
            <person name="Stevens L."/>
            <person name="Kumar S."/>
            <person name="Horikawa D."/>
            <person name="Ishino K."/>
            <person name="Komine S."/>
            <person name="Tomita M."/>
            <person name="Blaxter M."/>
            <person name="Arakawa K."/>
        </authorList>
    </citation>
    <scope>NUCLEOTIDE SEQUENCE [LARGE SCALE GENOMIC DNA]</scope>
    <source>
        <strain evidence="7">Z151</strain>
    </source>
</reference>
<dbReference type="CDD" id="cd11288">
    <property type="entry name" value="gelsolin_S5_like"/>
    <property type="match status" value="1"/>
</dbReference>
<protein>
    <submittedName>
        <fullName evidence="6">Villin-1</fullName>
    </submittedName>
</protein>
<keyword evidence="2" id="KW-0117">Actin capping</keyword>
<comment type="similarity">
    <text evidence="1">Belongs to the villin/gelsolin family.</text>
</comment>
<dbReference type="GO" id="GO:0015629">
    <property type="term" value="C:actin cytoskeleton"/>
    <property type="evidence" value="ECO:0007669"/>
    <property type="project" value="TreeGrafter"/>
</dbReference>
<keyword evidence="4" id="KW-0009">Actin-binding</keyword>
<evidence type="ECO:0000313" key="6">
    <source>
        <dbReference type="EMBL" id="OQV19146.1"/>
    </source>
</evidence>